<accession>A0AAU1U202</accession>
<sequence>MTHDPRPVAAVTNDDDPTADFVIAELHDRGVPVVRFDSGHFPATLSCSARIGGGTARWQGSIATPTRIADLDGIRALYYRRPSGFAFPHLDEQNARFAAAQARYGLGGVLVSLPNCLYVNHPNRIGDAEYKPAGLAAAAACGFTLPPTLITNRPDDARAFVKEHGPVIFKPLSVPLYLVDGEAQTVLVDQVDADEIDDGVAGTMHLFQARVDKVADVRVTVIGERVFAVRIDSGLLDWRTDYRTHTYTPVETPPDVERALFAYLRHFGLVFGAFDFTLSAGDEWTFIECNPSGQWAWMEPPTGLPMTAALADLLERGTHDRT</sequence>
<name>A0AAU1U202_9ACTN</name>
<gene>
    <name evidence="2" type="primary">tgmB</name>
    <name evidence="2" type="ORF">OHU69_11715</name>
</gene>
<dbReference type="AlphaFoldDB" id="A0AAU1U202"/>
<dbReference type="Pfam" id="PF21068">
    <property type="entry name" value="ATPgraspMvdD"/>
    <property type="match status" value="1"/>
</dbReference>
<dbReference type="EMBL" id="CP108195">
    <property type="protein sequence ID" value="WTS11651.1"/>
    <property type="molecule type" value="Genomic_DNA"/>
</dbReference>
<organism evidence="2">
    <name type="scientific">Streptomyces sp. NBC_00119</name>
    <dbReference type="NCBI Taxonomy" id="2975659"/>
    <lineage>
        <taxon>Bacteria</taxon>
        <taxon>Bacillati</taxon>
        <taxon>Actinomycetota</taxon>
        <taxon>Actinomycetes</taxon>
        <taxon>Kitasatosporales</taxon>
        <taxon>Streptomycetaceae</taxon>
        <taxon>Streptomyces</taxon>
    </lineage>
</organism>
<dbReference type="InterPro" id="IPR026449">
    <property type="entry name" value="GRASP_SAV_5884"/>
</dbReference>
<dbReference type="PANTHER" id="PTHR21621">
    <property type="entry name" value="RIBOSOMAL PROTEIN S6 MODIFICATION PROTEIN"/>
    <property type="match status" value="1"/>
</dbReference>
<dbReference type="Gene3D" id="3.30.470.20">
    <property type="entry name" value="ATP-grasp fold, B domain"/>
    <property type="match status" value="1"/>
</dbReference>
<dbReference type="GO" id="GO:0018169">
    <property type="term" value="F:ribosomal S6-glutamic acid ligase activity"/>
    <property type="evidence" value="ECO:0007669"/>
    <property type="project" value="TreeGrafter"/>
</dbReference>
<dbReference type="NCBIfam" id="TIGR04187">
    <property type="entry name" value="GRASP_SAV_5884"/>
    <property type="match status" value="1"/>
</dbReference>
<evidence type="ECO:0000313" key="2">
    <source>
        <dbReference type="EMBL" id="WTS11651.1"/>
    </source>
</evidence>
<dbReference type="InterPro" id="IPR048936">
    <property type="entry name" value="MvdD-like_ATPgrasp"/>
</dbReference>
<dbReference type="GO" id="GO:0009432">
    <property type="term" value="P:SOS response"/>
    <property type="evidence" value="ECO:0007669"/>
    <property type="project" value="TreeGrafter"/>
</dbReference>
<reference evidence="2" key="1">
    <citation type="submission" date="2022-10" db="EMBL/GenBank/DDBJ databases">
        <title>The complete genomes of actinobacterial strains from the NBC collection.</title>
        <authorList>
            <person name="Joergensen T.S."/>
            <person name="Alvarez Arevalo M."/>
            <person name="Sterndorff E.B."/>
            <person name="Faurdal D."/>
            <person name="Vuksanovic O."/>
            <person name="Mourched A.-S."/>
            <person name="Charusanti P."/>
            <person name="Shaw S."/>
            <person name="Blin K."/>
            <person name="Weber T."/>
        </authorList>
    </citation>
    <scope>NUCLEOTIDE SEQUENCE</scope>
    <source>
        <strain evidence="2">NBC_00119</strain>
    </source>
</reference>
<evidence type="ECO:0000259" key="1">
    <source>
        <dbReference type="Pfam" id="PF21068"/>
    </source>
</evidence>
<dbReference type="GO" id="GO:0005737">
    <property type="term" value="C:cytoplasm"/>
    <property type="evidence" value="ECO:0007669"/>
    <property type="project" value="TreeGrafter"/>
</dbReference>
<proteinExistence type="predicted"/>
<protein>
    <submittedName>
        <fullName evidence="2">ATP-grasp ribosomal peptide maturase</fullName>
    </submittedName>
</protein>
<dbReference type="SUPFAM" id="SSF56059">
    <property type="entry name" value="Glutathione synthetase ATP-binding domain-like"/>
    <property type="match status" value="1"/>
</dbReference>
<feature type="domain" description="MvdD-like pre-ATP grasp" evidence="1">
    <location>
        <begin position="14"/>
        <end position="122"/>
    </location>
</feature>
<dbReference type="PANTHER" id="PTHR21621:SF0">
    <property type="entry name" value="BETA-CITRYLGLUTAMATE SYNTHASE B-RELATED"/>
    <property type="match status" value="1"/>
</dbReference>